<dbReference type="Pfam" id="PF13460">
    <property type="entry name" value="NAD_binding_10"/>
    <property type="match status" value="1"/>
</dbReference>
<dbReference type="SUPFAM" id="SSF55961">
    <property type="entry name" value="Bet v1-like"/>
    <property type="match status" value="1"/>
</dbReference>
<organism evidence="2 3">
    <name type="scientific">Actinokineospora terrae</name>
    <dbReference type="NCBI Taxonomy" id="155974"/>
    <lineage>
        <taxon>Bacteria</taxon>
        <taxon>Bacillati</taxon>
        <taxon>Actinomycetota</taxon>
        <taxon>Actinomycetes</taxon>
        <taxon>Pseudonocardiales</taxon>
        <taxon>Pseudonocardiaceae</taxon>
        <taxon>Actinokineospora</taxon>
    </lineage>
</organism>
<evidence type="ECO:0000313" key="2">
    <source>
        <dbReference type="EMBL" id="SEQ95043.1"/>
    </source>
</evidence>
<name>A0A1H9K7Z9_9PSEU</name>
<dbReference type="RefSeq" id="WP_177215352.1">
    <property type="nucleotide sequence ID" value="NZ_FOGI01000001.1"/>
</dbReference>
<evidence type="ECO:0000259" key="1">
    <source>
        <dbReference type="Pfam" id="PF13460"/>
    </source>
</evidence>
<proteinExistence type="predicted"/>
<protein>
    <submittedName>
        <fullName evidence="2">Uncharacterized conserved protein YbjT, contains NAD(P)-binding and DUF2867 domains</fullName>
    </submittedName>
</protein>
<reference evidence="3" key="1">
    <citation type="submission" date="2016-10" db="EMBL/GenBank/DDBJ databases">
        <authorList>
            <person name="Varghese N."/>
            <person name="Submissions S."/>
        </authorList>
    </citation>
    <scope>NUCLEOTIDE SEQUENCE [LARGE SCALE GENOMIC DNA]</scope>
    <source>
        <strain evidence="3">DSM 44260</strain>
    </source>
</reference>
<dbReference type="EMBL" id="FOGI01000001">
    <property type="protein sequence ID" value="SEQ95043.1"/>
    <property type="molecule type" value="Genomic_DNA"/>
</dbReference>
<dbReference type="Proteomes" id="UP000199051">
    <property type="component" value="Unassembled WGS sequence"/>
</dbReference>
<dbReference type="InterPro" id="IPR021295">
    <property type="entry name" value="DUF2867"/>
</dbReference>
<dbReference type="Gene3D" id="3.40.50.720">
    <property type="entry name" value="NAD(P)-binding Rossmann-like Domain"/>
    <property type="match status" value="1"/>
</dbReference>
<keyword evidence="3" id="KW-1185">Reference proteome</keyword>
<dbReference type="GO" id="GO:0004029">
    <property type="term" value="F:aldehyde dehydrogenase (NAD+) activity"/>
    <property type="evidence" value="ECO:0007669"/>
    <property type="project" value="TreeGrafter"/>
</dbReference>
<sequence length="450" mass="47640">MSTCLILGASGYIGVHLTAALTAAGHHVRTFARSLDESSGDDAIRGDVLDPVALTAAMREVDVVYHLIHSMTGGDFVANDEKIARAVADAAAQAGVRQVVYLGGPRPTEGEVSAHLASRAQVGDIFLAAPTPALVLQASMIIGAGSASFELLAKAARGGPVLPNPTYMSNRSRPIAIRDVLHYLVEAAASEPVNLIADIAGPDTVTYLDLVQRCARVAGLPRRLPLPVVVPPAVVAAFTPEPLVRALLESLRHDLVPTEVLPPPPGGGTSLDRALREALGVPAPEGPPVDSPDMLRDRKTTRVRATRDRLWQVITDIGGDNGWHTVPGAWSVRGALDHVIGGVGLHRGRPTDLAVGDTVDSWSVVDRSDDTTELLLRTDMRLPGRAWLSLRAVDGREPGESGLEQTTWFQPHGLAGKLYWYAQKPAHDIVFGLMGAGIAKAAEVDRPRAG</sequence>
<gene>
    <name evidence="2" type="ORF">SAMN04487818_10153</name>
</gene>
<dbReference type="InterPro" id="IPR051783">
    <property type="entry name" value="NAD(P)-dependent_oxidoreduct"/>
</dbReference>
<dbReference type="STRING" id="155974.SAMN04487818_10153"/>
<feature type="domain" description="NAD(P)-binding" evidence="1">
    <location>
        <begin position="8"/>
        <end position="104"/>
    </location>
</feature>
<dbReference type="PANTHER" id="PTHR48079:SF6">
    <property type="entry name" value="NAD(P)-BINDING DOMAIN-CONTAINING PROTEIN-RELATED"/>
    <property type="match status" value="1"/>
</dbReference>
<dbReference type="GO" id="GO:0005737">
    <property type="term" value="C:cytoplasm"/>
    <property type="evidence" value="ECO:0007669"/>
    <property type="project" value="TreeGrafter"/>
</dbReference>
<dbReference type="PANTHER" id="PTHR48079">
    <property type="entry name" value="PROTEIN YEEZ"/>
    <property type="match status" value="1"/>
</dbReference>
<accession>A0A1H9K7Z9</accession>
<evidence type="ECO:0000313" key="3">
    <source>
        <dbReference type="Proteomes" id="UP000199051"/>
    </source>
</evidence>
<dbReference type="AlphaFoldDB" id="A0A1H9K7Z9"/>
<dbReference type="InterPro" id="IPR016040">
    <property type="entry name" value="NAD(P)-bd_dom"/>
</dbReference>
<dbReference type="SUPFAM" id="SSF51735">
    <property type="entry name" value="NAD(P)-binding Rossmann-fold domains"/>
    <property type="match status" value="1"/>
</dbReference>
<dbReference type="InterPro" id="IPR036291">
    <property type="entry name" value="NAD(P)-bd_dom_sf"/>
</dbReference>
<dbReference type="Pfam" id="PF11066">
    <property type="entry name" value="DUF2867"/>
    <property type="match status" value="1"/>
</dbReference>